<dbReference type="Pfam" id="PF01381">
    <property type="entry name" value="HTH_3"/>
    <property type="match status" value="1"/>
</dbReference>
<accession>A0ABV9GS17</accession>
<dbReference type="CDD" id="cd00093">
    <property type="entry name" value="HTH_XRE"/>
    <property type="match status" value="1"/>
</dbReference>
<evidence type="ECO:0000259" key="2">
    <source>
        <dbReference type="PROSITE" id="PS50943"/>
    </source>
</evidence>
<evidence type="ECO:0000313" key="4">
    <source>
        <dbReference type="Proteomes" id="UP001596022"/>
    </source>
</evidence>
<protein>
    <submittedName>
        <fullName evidence="3">Helix-turn-helix domain-containing protein</fullName>
    </submittedName>
</protein>
<organism evidence="3 4">
    <name type="scientific">Camelliibacillus cellulosilyticus</name>
    <dbReference type="NCBI Taxonomy" id="2174486"/>
    <lineage>
        <taxon>Bacteria</taxon>
        <taxon>Bacillati</taxon>
        <taxon>Bacillota</taxon>
        <taxon>Bacilli</taxon>
        <taxon>Bacillales</taxon>
        <taxon>Sporolactobacillaceae</taxon>
        <taxon>Camelliibacillus</taxon>
    </lineage>
</organism>
<keyword evidence="4" id="KW-1185">Reference proteome</keyword>
<gene>
    <name evidence="3" type="ORF">ACFO4N_15185</name>
</gene>
<dbReference type="SUPFAM" id="SSF47413">
    <property type="entry name" value="lambda repressor-like DNA-binding domains"/>
    <property type="match status" value="1"/>
</dbReference>
<feature type="domain" description="HTH cro/C1-type" evidence="2">
    <location>
        <begin position="7"/>
        <end position="60"/>
    </location>
</feature>
<proteinExistence type="predicted"/>
<comment type="caution">
    <text evidence="3">The sequence shown here is derived from an EMBL/GenBank/DDBJ whole genome shotgun (WGS) entry which is preliminary data.</text>
</comment>
<sequence length="398" mass="44944">MSFGERLRALRIERGLSQADLAGPGVSRSLVSQLEHDHVRPSAQALQTLSEKLDVSFDFLRDAVSPLANTCQVLFKHAWKAIEEGNVTDAYELSDQAVTLSLNLGDRDLMSQAQLIRGWALVLNGEPDKGLKDVSQAESRFIKPKSMKPFNVLQAMARSAYCNDYYGLAESYFESILNMIAPLSLESGSANMHLGFVRQARYGNSAGFEEFAKAEEIGATLGEKHIEAWGICGQITSSIHQGVLIPKEKWSRLKSILNDKDRSISEIDIELLLAYEQRHQGNFRQAIEGLHKFWESSVEDEQKLVKIAYELSRNYLAVGEYDLTQDVINKGLNITPLARRSYIFINLWMVQVWLYYYKGHTSQAVTALKPLLPLARTMSLDHIASRITQWLMEWDNAK</sequence>
<dbReference type="PANTHER" id="PTHR46797">
    <property type="entry name" value="HTH-TYPE TRANSCRIPTIONAL REGULATOR"/>
    <property type="match status" value="1"/>
</dbReference>
<dbReference type="InterPro" id="IPR050807">
    <property type="entry name" value="TransReg_Diox_bact_type"/>
</dbReference>
<name>A0ABV9GS17_9BACL</name>
<dbReference type="Gene3D" id="1.25.40.10">
    <property type="entry name" value="Tetratricopeptide repeat domain"/>
    <property type="match status" value="2"/>
</dbReference>
<evidence type="ECO:0000256" key="1">
    <source>
        <dbReference type="ARBA" id="ARBA00023125"/>
    </source>
</evidence>
<dbReference type="Proteomes" id="UP001596022">
    <property type="component" value="Unassembled WGS sequence"/>
</dbReference>
<keyword evidence="1" id="KW-0238">DNA-binding</keyword>
<dbReference type="InterPro" id="IPR010982">
    <property type="entry name" value="Lambda_DNA-bd_dom_sf"/>
</dbReference>
<dbReference type="InterPro" id="IPR011990">
    <property type="entry name" value="TPR-like_helical_dom_sf"/>
</dbReference>
<dbReference type="SUPFAM" id="SSF48452">
    <property type="entry name" value="TPR-like"/>
    <property type="match status" value="2"/>
</dbReference>
<dbReference type="EMBL" id="JBHSFW010000015">
    <property type="protein sequence ID" value="MFC4620055.1"/>
    <property type="molecule type" value="Genomic_DNA"/>
</dbReference>
<dbReference type="SMART" id="SM00530">
    <property type="entry name" value="HTH_XRE"/>
    <property type="match status" value="1"/>
</dbReference>
<dbReference type="PANTHER" id="PTHR46797:SF1">
    <property type="entry name" value="METHYLPHOSPHONATE SYNTHASE"/>
    <property type="match status" value="1"/>
</dbReference>
<evidence type="ECO:0000313" key="3">
    <source>
        <dbReference type="EMBL" id="MFC4620055.1"/>
    </source>
</evidence>
<dbReference type="InterPro" id="IPR001387">
    <property type="entry name" value="Cro/C1-type_HTH"/>
</dbReference>
<dbReference type="RefSeq" id="WP_376847146.1">
    <property type="nucleotide sequence ID" value="NZ_JBHSFW010000015.1"/>
</dbReference>
<dbReference type="PROSITE" id="PS50943">
    <property type="entry name" value="HTH_CROC1"/>
    <property type="match status" value="1"/>
</dbReference>
<reference evidence="4" key="1">
    <citation type="journal article" date="2019" name="Int. J. Syst. Evol. Microbiol.">
        <title>The Global Catalogue of Microorganisms (GCM) 10K type strain sequencing project: providing services to taxonomists for standard genome sequencing and annotation.</title>
        <authorList>
            <consortium name="The Broad Institute Genomics Platform"/>
            <consortium name="The Broad Institute Genome Sequencing Center for Infectious Disease"/>
            <person name="Wu L."/>
            <person name="Ma J."/>
        </authorList>
    </citation>
    <scope>NUCLEOTIDE SEQUENCE [LARGE SCALE GENOMIC DNA]</scope>
    <source>
        <strain evidence="4">CGMCC 1.16306</strain>
    </source>
</reference>